<proteinExistence type="predicted"/>
<keyword evidence="2" id="KW-0732">Signal</keyword>
<evidence type="ECO:0000313" key="3">
    <source>
        <dbReference type="EMBL" id="VEB45158.1"/>
    </source>
</evidence>
<dbReference type="Proteomes" id="UP000275777">
    <property type="component" value="Chromosome"/>
</dbReference>
<organism evidence="3 4">
    <name type="scientific">Chromobacterium violaceum</name>
    <dbReference type="NCBI Taxonomy" id="536"/>
    <lineage>
        <taxon>Bacteria</taxon>
        <taxon>Pseudomonadati</taxon>
        <taxon>Pseudomonadota</taxon>
        <taxon>Betaproteobacteria</taxon>
        <taxon>Neisseriales</taxon>
        <taxon>Chromobacteriaceae</taxon>
        <taxon>Chromobacterium</taxon>
    </lineage>
</organism>
<evidence type="ECO:0000313" key="4">
    <source>
        <dbReference type="Proteomes" id="UP000275777"/>
    </source>
</evidence>
<feature type="region of interest" description="Disordered" evidence="1">
    <location>
        <begin position="38"/>
        <end position="60"/>
    </location>
</feature>
<accession>A0A3S4HQR8</accession>
<feature type="chain" id="PRO_5018564658" evidence="2">
    <location>
        <begin position="22"/>
        <end position="60"/>
    </location>
</feature>
<feature type="signal peptide" evidence="2">
    <location>
        <begin position="1"/>
        <end position="21"/>
    </location>
</feature>
<dbReference type="AlphaFoldDB" id="A0A3S4HQR8"/>
<sequence length="60" mass="6379">MALFRATPLVLSLAAAWPAFADTASPALETIQVTAHRSEKPLAETAPTPPWCRATSWTTG</sequence>
<name>A0A3S4HQR8_CHRVL</name>
<dbReference type="EMBL" id="LR134182">
    <property type="protein sequence ID" value="VEB45158.1"/>
    <property type="molecule type" value="Genomic_DNA"/>
</dbReference>
<evidence type="ECO:0000256" key="2">
    <source>
        <dbReference type="SAM" id="SignalP"/>
    </source>
</evidence>
<gene>
    <name evidence="3" type="ORF">NCTC9695_05663</name>
</gene>
<protein>
    <submittedName>
        <fullName evidence="3">Uncharacterized protein</fullName>
    </submittedName>
</protein>
<evidence type="ECO:0000256" key="1">
    <source>
        <dbReference type="SAM" id="MobiDB-lite"/>
    </source>
</evidence>
<reference evidence="3 4" key="1">
    <citation type="submission" date="2018-12" db="EMBL/GenBank/DDBJ databases">
        <authorList>
            <consortium name="Pathogen Informatics"/>
        </authorList>
    </citation>
    <scope>NUCLEOTIDE SEQUENCE [LARGE SCALE GENOMIC DNA]</scope>
    <source>
        <strain evidence="3 4">NCTC9695</strain>
    </source>
</reference>